<dbReference type="InterPro" id="IPR014721">
    <property type="entry name" value="Ribsml_uS5_D2-typ_fold_subgr"/>
</dbReference>
<comment type="similarity">
    <text evidence="11 13">Belongs to the RecA family. RadA subfamily.</text>
</comment>
<dbReference type="PANTHER" id="PTHR32472">
    <property type="entry name" value="DNA REPAIR PROTEIN RADA"/>
    <property type="match status" value="1"/>
</dbReference>
<dbReference type="PRINTS" id="PR01874">
    <property type="entry name" value="DNAREPAIRADA"/>
</dbReference>
<keyword evidence="4 13" id="KW-0863">Zinc-finger</keyword>
<dbReference type="FunFam" id="3.40.50.300:FF:000050">
    <property type="entry name" value="DNA repair protein RadA"/>
    <property type="match status" value="1"/>
</dbReference>
<dbReference type="RefSeq" id="WP_022216879.1">
    <property type="nucleotide sequence ID" value="NZ_BLYL01000003.1"/>
</dbReference>
<dbReference type="GO" id="GO:0005524">
    <property type="term" value="F:ATP binding"/>
    <property type="evidence" value="ECO:0007669"/>
    <property type="project" value="UniProtKB-UniRule"/>
</dbReference>
<dbReference type="SMART" id="SM00382">
    <property type="entry name" value="AAA"/>
    <property type="match status" value="1"/>
</dbReference>
<dbReference type="Pfam" id="PF13481">
    <property type="entry name" value="AAA_25"/>
    <property type="match status" value="1"/>
</dbReference>
<keyword evidence="10 11" id="KW-0234">DNA repair</keyword>
<keyword evidence="7 11" id="KW-0067">ATP-binding</keyword>
<feature type="region of interest" description="Lon-protease-like" evidence="11">
    <location>
        <begin position="349"/>
        <end position="453"/>
    </location>
</feature>
<dbReference type="Gene3D" id="3.30.230.10">
    <property type="match status" value="1"/>
</dbReference>
<dbReference type="Pfam" id="PF18073">
    <property type="entry name" value="Zn_ribbon_LapB"/>
    <property type="match status" value="1"/>
</dbReference>
<evidence type="ECO:0000256" key="1">
    <source>
        <dbReference type="ARBA" id="ARBA00022723"/>
    </source>
</evidence>
<dbReference type="GO" id="GO:0005829">
    <property type="term" value="C:cytosol"/>
    <property type="evidence" value="ECO:0007669"/>
    <property type="project" value="TreeGrafter"/>
</dbReference>
<keyword evidence="6 13" id="KW-0862">Zinc</keyword>
<evidence type="ECO:0000256" key="9">
    <source>
        <dbReference type="ARBA" id="ARBA00023125"/>
    </source>
</evidence>
<keyword evidence="2 11" id="KW-0547">Nucleotide-binding</keyword>
<dbReference type="InterPro" id="IPR008269">
    <property type="entry name" value="Lon_proteolytic"/>
</dbReference>
<dbReference type="SUPFAM" id="SSF54211">
    <property type="entry name" value="Ribosomal protein S5 domain 2-like"/>
    <property type="match status" value="1"/>
</dbReference>
<dbReference type="PANTHER" id="PTHR32472:SF10">
    <property type="entry name" value="DNA REPAIR PROTEIN RADA-LIKE PROTEIN"/>
    <property type="match status" value="1"/>
</dbReference>
<sequence length="453" mass="49097">MAKGKQVFFCQECGFESTKWMGQCPGCKAWNSFCEEKVTVGAKSQSGRRAVVAPTSILEVETTDETRFTTGIGELNRVLGGGIVSGSLVLVGGDPGIGKSTILLQMCRNMSEMGQKILYVSGEESLSQIKMRAERIGNFTKDMLLLCVNNLEDVEEYVKKDTPKVIVIDSIQTIVTDDVESAPGSVSQVKEVTARLMRMAKQTGIAIFIVGHVTKEGTVAGPRTLEHMVDTVLYFEGERNAGFRVLRAVKNRFGSTNEIGVFEMKGTGLAEVKNPSQLMLDGRPDDTSGSVVVCTMEGTRPILLEIQALVCQSSFNLPRRTSVGLDYNRVNLLLAVLEKRGGIVMAGCDAYVNIAGGMRLDDPSADLGIVFALVSSFKNRAIPSDMVMFGEMGLSGEVRGVSGAEQRVREAAKMGFKTCIIPRSNLDNVKKMKDLGDMKVVGVANIQQALEYI</sequence>
<keyword evidence="9 11" id="KW-0238">DNA-binding</keyword>
<feature type="binding site" evidence="11">
    <location>
        <begin position="93"/>
        <end position="100"/>
    </location>
    <ligand>
        <name>ATP</name>
        <dbReference type="ChEBI" id="CHEBI:30616"/>
    </ligand>
</feature>
<reference evidence="15" key="1">
    <citation type="submission" date="2020-06" db="EMBL/GenBank/DDBJ databases">
        <title>Characterization of fructooligosaccharide metabolism and fructooligosaccharide-degrading enzymes in human commensal butyrate producers.</title>
        <authorList>
            <person name="Tanno H."/>
            <person name="Fujii T."/>
            <person name="Hirano K."/>
            <person name="Maeno S."/>
            <person name="Tonozuka T."/>
            <person name="Sakamoto M."/>
            <person name="Ohkuma M."/>
            <person name="Tochio T."/>
            <person name="Endo A."/>
        </authorList>
    </citation>
    <scope>NUCLEOTIDE SEQUENCE</scope>
    <source>
        <strain evidence="15">JCM 31265</strain>
    </source>
</reference>
<dbReference type="CDD" id="cd01121">
    <property type="entry name" value="RadA_SMS_N"/>
    <property type="match status" value="1"/>
</dbReference>
<dbReference type="GO" id="GO:0003684">
    <property type="term" value="F:damaged DNA binding"/>
    <property type="evidence" value="ECO:0007669"/>
    <property type="project" value="InterPro"/>
</dbReference>
<evidence type="ECO:0000256" key="8">
    <source>
        <dbReference type="ARBA" id="ARBA00023016"/>
    </source>
</evidence>
<dbReference type="EMBL" id="BLYL01000003">
    <property type="protein sequence ID" value="GFO93646.1"/>
    <property type="molecule type" value="Genomic_DNA"/>
</dbReference>
<evidence type="ECO:0000313" key="16">
    <source>
        <dbReference type="Proteomes" id="UP000660047"/>
    </source>
</evidence>
<feature type="domain" description="RecA family profile 1" evidence="14">
    <location>
        <begin position="64"/>
        <end position="213"/>
    </location>
</feature>
<comment type="function">
    <text evidence="13">DNA-dependent ATPase involved in processing of recombination intermediates, plays a role in repairing DNA breaks. Stimulates the branch migration of RecA-mediated strand transfer reactions, allowing the 3' invading strand to extend heteroduplex DNA faster. Binds ssDNA in the presence of ADP but not other nucleotides, has ATPase activity that is stimulated by ssDNA and various branched DNA structures, but inhibited by SSB. Does not have RecA's homology-searching function.</text>
</comment>
<dbReference type="InterPro" id="IPR003593">
    <property type="entry name" value="AAA+_ATPase"/>
</dbReference>
<dbReference type="AlphaFoldDB" id="A0AAI9NXX0"/>
<evidence type="ECO:0000256" key="6">
    <source>
        <dbReference type="ARBA" id="ARBA00022833"/>
    </source>
</evidence>
<dbReference type="InterPro" id="IPR004504">
    <property type="entry name" value="DNA_repair_RadA"/>
</dbReference>
<organism evidence="15 16">
    <name type="scientific">Coprococcus eutactus</name>
    <dbReference type="NCBI Taxonomy" id="33043"/>
    <lineage>
        <taxon>Bacteria</taxon>
        <taxon>Bacillati</taxon>
        <taxon>Bacillota</taxon>
        <taxon>Clostridia</taxon>
        <taxon>Lachnospirales</taxon>
        <taxon>Lachnospiraceae</taxon>
        <taxon>Coprococcus</taxon>
    </lineage>
</organism>
<keyword evidence="3 11" id="KW-0227">DNA damage</keyword>
<comment type="caution">
    <text evidence="15">The sequence shown here is derived from an EMBL/GenBank/DDBJ whole genome shotgun (WGS) entry which is preliminary data.</text>
</comment>
<dbReference type="Pfam" id="PF05362">
    <property type="entry name" value="Lon_C"/>
    <property type="match status" value="1"/>
</dbReference>
<dbReference type="GO" id="GO:0006508">
    <property type="term" value="P:proteolysis"/>
    <property type="evidence" value="ECO:0007669"/>
    <property type="project" value="InterPro"/>
</dbReference>
<dbReference type="HAMAP" id="MF_01498">
    <property type="entry name" value="RadA_bact"/>
    <property type="match status" value="1"/>
</dbReference>
<dbReference type="GO" id="GO:0008270">
    <property type="term" value="F:zinc ion binding"/>
    <property type="evidence" value="ECO:0007669"/>
    <property type="project" value="UniProtKB-KW"/>
</dbReference>
<dbReference type="GO" id="GO:0004252">
    <property type="term" value="F:serine-type endopeptidase activity"/>
    <property type="evidence" value="ECO:0007669"/>
    <property type="project" value="InterPro"/>
</dbReference>
<dbReference type="InterPro" id="IPR020568">
    <property type="entry name" value="Ribosomal_Su5_D2-typ_SF"/>
</dbReference>
<dbReference type="Gene3D" id="3.40.50.300">
    <property type="entry name" value="P-loop containing nucleotide triphosphate hydrolases"/>
    <property type="match status" value="1"/>
</dbReference>
<gene>
    <name evidence="11 15" type="primary">radA</name>
    <name evidence="15" type="ORF">COEU31_06920</name>
</gene>
<evidence type="ECO:0000313" key="15">
    <source>
        <dbReference type="EMBL" id="GFO93646.1"/>
    </source>
</evidence>
<evidence type="ECO:0000256" key="13">
    <source>
        <dbReference type="RuleBase" id="RU003555"/>
    </source>
</evidence>
<evidence type="ECO:0000256" key="3">
    <source>
        <dbReference type="ARBA" id="ARBA00022763"/>
    </source>
</evidence>
<dbReference type="InterPro" id="IPR020588">
    <property type="entry name" value="RecA_ATP-bd"/>
</dbReference>
<comment type="function">
    <text evidence="11">Plays a role in repairing double-strand DNA breaks, probably involving stabilizing or processing branched DNA or blocked replication forks.</text>
</comment>
<accession>A0AAI9NXX0</accession>
<dbReference type="NCBIfam" id="TIGR00416">
    <property type="entry name" value="sms"/>
    <property type="match status" value="1"/>
</dbReference>
<comment type="domain">
    <text evidence="11">The middle region has homology to RecA with ATPase motifs including the RadA KNRFG motif, while the C-terminus is homologous to Lon protease.</text>
</comment>
<keyword evidence="1 11" id="KW-0479">Metal-binding</keyword>
<dbReference type="SUPFAM" id="SSF52540">
    <property type="entry name" value="P-loop containing nucleoside triphosphate hydrolases"/>
    <property type="match status" value="1"/>
</dbReference>
<feature type="short sequence motif" description="RadA KNRFG motif" evidence="11">
    <location>
        <begin position="250"/>
        <end position="254"/>
    </location>
</feature>
<dbReference type="InterPro" id="IPR041166">
    <property type="entry name" value="Rubredoxin_2"/>
</dbReference>
<evidence type="ECO:0000256" key="7">
    <source>
        <dbReference type="ARBA" id="ARBA00022840"/>
    </source>
</evidence>
<dbReference type="Proteomes" id="UP000660047">
    <property type="component" value="Unassembled WGS sequence"/>
</dbReference>
<evidence type="ECO:0000256" key="2">
    <source>
        <dbReference type="ARBA" id="ARBA00022741"/>
    </source>
</evidence>
<dbReference type="GO" id="GO:0004176">
    <property type="term" value="F:ATP-dependent peptidase activity"/>
    <property type="evidence" value="ECO:0007669"/>
    <property type="project" value="InterPro"/>
</dbReference>
<name>A0AAI9NXX0_9FIRM</name>
<keyword evidence="5" id="KW-0378">Hydrolase</keyword>
<dbReference type="GO" id="GO:0000725">
    <property type="term" value="P:recombinational repair"/>
    <property type="evidence" value="ECO:0007669"/>
    <property type="project" value="UniProtKB-UniRule"/>
</dbReference>
<evidence type="ECO:0000256" key="5">
    <source>
        <dbReference type="ARBA" id="ARBA00022801"/>
    </source>
</evidence>
<evidence type="ECO:0000256" key="4">
    <source>
        <dbReference type="ARBA" id="ARBA00022771"/>
    </source>
</evidence>
<evidence type="ECO:0000256" key="10">
    <source>
        <dbReference type="ARBA" id="ARBA00023204"/>
    </source>
</evidence>
<evidence type="ECO:0000259" key="14">
    <source>
        <dbReference type="PROSITE" id="PS50162"/>
    </source>
</evidence>
<evidence type="ECO:0000256" key="11">
    <source>
        <dbReference type="HAMAP-Rule" id="MF_01498"/>
    </source>
</evidence>
<proteinExistence type="inferred from homology"/>
<dbReference type="PROSITE" id="PS50162">
    <property type="entry name" value="RECA_2"/>
    <property type="match status" value="1"/>
</dbReference>
<protein>
    <recommendedName>
        <fullName evidence="11 12">DNA repair protein RadA</fullName>
    </recommendedName>
</protein>
<dbReference type="InterPro" id="IPR027417">
    <property type="entry name" value="P-loop_NTPase"/>
</dbReference>
<dbReference type="GO" id="GO:0140664">
    <property type="term" value="F:ATP-dependent DNA damage sensor activity"/>
    <property type="evidence" value="ECO:0007669"/>
    <property type="project" value="InterPro"/>
</dbReference>
<keyword evidence="8 11" id="KW-0346">Stress response</keyword>
<evidence type="ECO:0000256" key="12">
    <source>
        <dbReference type="NCBIfam" id="TIGR00416"/>
    </source>
</evidence>